<dbReference type="GO" id="GO:0046839">
    <property type="term" value="P:phospholipid dephosphorylation"/>
    <property type="evidence" value="ECO:0007669"/>
    <property type="project" value="TreeGrafter"/>
</dbReference>
<dbReference type="Pfam" id="PF01569">
    <property type="entry name" value="PAP2"/>
    <property type="match status" value="1"/>
</dbReference>
<proteinExistence type="inferred from homology"/>
<feature type="transmembrane region" description="Helical" evidence="6">
    <location>
        <begin position="256"/>
        <end position="277"/>
    </location>
</feature>
<evidence type="ECO:0000256" key="4">
    <source>
        <dbReference type="ARBA" id="ARBA00022989"/>
    </source>
</evidence>
<feature type="transmembrane region" description="Helical" evidence="6">
    <location>
        <begin position="149"/>
        <end position="170"/>
    </location>
</feature>
<dbReference type="Gene3D" id="1.20.144.10">
    <property type="entry name" value="Phosphatidic acid phosphatase type 2/haloperoxidase"/>
    <property type="match status" value="1"/>
</dbReference>
<keyword evidence="3 6" id="KW-0812">Transmembrane</keyword>
<dbReference type="EMBL" id="HBIM01012196">
    <property type="protein sequence ID" value="CAE0412765.1"/>
    <property type="molecule type" value="Transcribed_RNA"/>
</dbReference>
<dbReference type="GO" id="GO:0016020">
    <property type="term" value="C:membrane"/>
    <property type="evidence" value="ECO:0007669"/>
    <property type="project" value="UniProtKB-SubCell"/>
</dbReference>
<dbReference type="AlphaFoldDB" id="A0A7S3LAB1"/>
<evidence type="ECO:0000256" key="6">
    <source>
        <dbReference type="SAM" id="Phobius"/>
    </source>
</evidence>
<dbReference type="PANTHER" id="PTHR10165:SF35">
    <property type="entry name" value="RE23632P"/>
    <property type="match status" value="1"/>
</dbReference>
<accession>A0A7S3LAB1</accession>
<sequence length="309" mass="34145">MNSEEGSSSSSYGLAEGESVDLARLTVNVGSRNITPSNDDGIMPNDLAVAERPYCGEKFYELLICISYLVVSSLVMYGLQFQPHERPIPYQLLESSGEFVRNLVNNESFEHETVSFLALAILGLWIPFFIQIGLCFCGDRRKHDIHATLCVYLVAMSTTSIATEAVKLYVGYLRPIFYEECEPNDTYQECTADTGGDLRKSFPSGHASMSFCGLTLLTLFIHARFGVASQRYYQRVGGGRNGGRWMRETIQVGVGWARFASILALLPMGLAIFIAASRVVDNKHFPADIIAGSILGSSISVYVHGLWFD</sequence>
<feature type="domain" description="Phosphatidic acid phosphatase type 2/haloperoxidase" evidence="7">
    <location>
        <begin position="148"/>
        <end position="304"/>
    </location>
</feature>
<organism evidence="8">
    <name type="scientific">Amphora coffeiformis</name>
    <dbReference type="NCBI Taxonomy" id="265554"/>
    <lineage>
        <taxon>Eukaryota</taxon>
        <taxon>Sar</taxon>
        <taxon>Stramenopiles</taxon>
        <taxon>Ochrophyta</taxon>
        <taxon>Bacillariophyta</taxon>
        <taxon>Bacillariophyceae</taxon>
        <taxon>Bacillariophycidae</taxon>
        <taxon>Thalassiophysales</taxon>
        <taxon>Catenulaceae</taxon>
        <taxon>Amphora</taxon>
    </lineage>
</organism>
<gene>
    <name evidence="8" type="ORF">ACOF00016_LOCUS10026</name>
</gene>
<dbReference type="SMART" id="SM00014">
    <property type="entry name" value="acidPPc"/>
    <property type="match status" value="1"/>
</dbReference>
<protein>
    <recommendedName>
        <fullName evidence="7">Phosphatidic acid phosphatase type 2/haloperoxidase domain-containing protein</fullName>
    </recommendedName>
</protein>
<comment type="similarity">
    <text evidence="2">Belongs to the PA-phosphatase related phosphoesterase family.</text>
</comment>
<evidence type="ECO:0000256" key="3">
    <source>
        <dbReference type="ARBA" id="ARBA00022692"/>
    </source>
</evidence>
<feature type="transmembrane region" description="Helical" evidence="6">
    <location>
        <begin position="207"/>
        <end position="225"/>
    </location>
</feature>
<evidence type="ECO:0000256" key="5">
    <source>
        <dbReference type="ARBA" id="ARBA00023136"/>
    </source>
</evidence>
<dbReference type="InterPro" id="IPR000326">
    <property type="entry name" value="PAP2/HPO"/>
</dbReference>
<feature type="transmembrane region" description="Helical" evidence="6">
    <location>
        <begin position="59"/>
        <end position="79"/>
    </location>
</feature>
<keyword evidence="4 6" id="KW-1133">Transmembrane helix</keyword>
<comment type="subcellular location">
    <subcellularLocation>
        <location evidence="1">Membrane</location>
        <topology evidence="1">Multi-pass membrane protein</topology>
    </subcellularLocation>
</comment>
<evidence type="ECO:0000259" key="7">
    <source>
        <dbReference type="SMART" id="SM00014"/>
    </source>
</evidence>
<name>A0A7S3LAB1_9STRA</name>
<evidence type="ECO:0000256" key="1">
    <source>
        <dbReference type="ARBA" id="ARBA00004141"/>
    </source>
</evidence>
<reference evidence="8" key="1">
    <citation type="submission" date="2021-01" db="EMBL/GenBank/DDBJ databases">
        <authorList>
            <person name="Corre E."/>
            <person name="Pelletier E."/>
            <person name="Niang G."/>
            <person name="Scheremetjew M."/>
            <person name="Finn R."/>
            <person name="Kale V."/>
            <person name="Holt S."/>
            <person name="Cochrane G."/>
            <person name="Meng A."/>
            <person name="Brown T."/>
            <person name="Cohen L."/>
        </authorList>
    </citation>
    <scope>NUCLEOTIDE SEQUENCE</scope>
    <source>
        <strain evidence="8">CCMP127</strain>
    </source>
</reference>
<dbReference type="GO" id="GO:0006644">
    <property type="term" value="P:phospholipid metabolic process"/>
    <property type="evidence" value="ECO:0007669"/>
    <property type="project" value="InterPro"/>
</dbReference>
<dbReference type="SUPFAM" id="SSF48317">
    <property type="entry name" value="Acid phosphatase/Vanadium-dependent haloperoxidase"/>
    <property type="match status" value="1"/>
</dbReference>
<dbReference type="GO" id="GO:0008195">
    <property type="term" value="F:phosphatidate phosphatase activity"/>
    <property type="evidence" value="ECO:0007669"/>
    <property type="project" value="TreeGrafter"/>
</dbReference>
<keyword evidence="5 6" id="KW-0472">Membrane</keyword>
<dbReference type="InterPro" id="IPR043216">
    <property type="entry name" value="PAP-like"/>
</dbReference>
<evidence type="ECO:0000256" key="2">
    <source>
        <dbReference type="ARBA" id="ARBA00008816"/>
    </source>
</evidence>
<feature type="transmembrane region" description="Helical" evidence="6">
    <location>
        <begin position="116"/>
        <end position="137"/>
    </location>
</feature>
<dbReference type="InterPro" id="IPR036938">
    <property type="entry name" value="PAP2/HPO_sf"/>
</dbReference>
<feature type="transmembrane region" description="Helical" evidence="6">
    <location>
        <begin position="289"/>
        <end position="308"/>
    </location>
</feature>
<evidence type="ECO:0000313" key="8">
    <source>
        <dbReference type="EMBL" id="CAE0412765.1"/>
    </source>
</evidence>
<dbReference type="PANTHER" id="PTHR10165">
    <property type="entry name" value="LIPID PHOSPHATE PHOSPHATASE"/>
    <property type="match status" value="1"/>
</dbReference>